<dbReference type="SUPFAM" id="SSF81383">
    <property type="entry name" value="F-box domain"/>
    <property type="match status" value="1"/>
</dbReference>
<evidence type="ECO:0008006" key="3">
    <source>
        <dbReference type="Google" id="ProtNLM"/>
    </source>
</evidence>
<evidence type="ECO:0000313" key="2">
    <source>
        <dbReference type="Proteomes" id="UP000799770"/>
    </source>
</evidence>
<name>A0A6A5YW24_9PLEO</name>
<dbReference type="InterPro" id="IPR036047">
    <property type="entry name" value="F-box-like_dom_sf"/>
</dbReference>
<reference evidence="1" key="1">
    <citation type="journal article" date="2020" name="Stud. Mycol.">
        <title>101 Dothideomycetes genomes: a test case for predicting lifestyles and emergence of pathogens.</title>
        <authorList>
            <person name="Haridas S."/>
            <person name="Albert R."/>
            <person name="Binder M."/>
            <person name="Bloem J."/>
            <person name="Labutti K."/>
            <person name="Salamov A."/>
            <person name="Andreopoulos B."/>
            <person name="Baker S."/>
            <person name="Barry K."/>
            <person name="Bills G."/>
            <person name="Bluhm B."/>
            <person name="Cannon C."/>
            <person name="Castanera R."/>
            <person name="Culley D."/>
            <person name="Daum C."/>
            <person name="Ezra D."/>
            <person name="Gonzalez J."/>
            <person name="Henrissat B."/>
            <person name="Kuo A."/>
            <person name="Liang C."/>
            <person name="Lipzen A."/>
            <person name="Lutzoni F."/>
            <person name="Magnuson J."/>
            <person name="Mondo S."/>
            <person name="Nolan M."/>
            <person name="Ohm R."/>
            <person name="Pangilinan J."/>
            <person name="Park H.-J."/>
            <person name="Ramirez L."/>
            <person name="Alfaro M."/>
            <person name="Sun H."/>
            <person name="Tritt A."/>
            <person name="Yoshinaga Y."/>
            <person name="Zwiers L.-H."/>
            <person name="Turgeon B."/>
            <person name="Goodwin S."/>
            <person name="Spatafora J."/>
            <person name="Crous P."/>
            <person name="Grigoriev I."/>
        </authorList>
    </citation>
    <scope>NUCLEOTIDE SEQUENCE</scope>
    <source>
        <strain evidence="1">CBS 627.86</strain>
    </source>
</reference>
<gene>
    <name evidence="1" type="ORF">BDV96DRAFT_603386</name>
</gene>
<sequence length="313" mass="36663">MSAISRVFWTPELFESIFLHLDVCDILRIRHTNRYVDALISSPQLQRKIFKRPETLPRDDSNPLFYPITTLGNIPKLSNGENVIECYERAIYNFLNSDLTYIDHVRFRSLLAEVASEVSRDHWDWARDPSYRRFCIRCLRCHRNIRNDLVHPLFRGLTTLLVCISGRGTQLLMTVRLDYFYHLVLLPGPLGMLIYSLRDIIEEFQHMVQIMIEHDLKWDMLTRPVSKQFLVLIESVWTSVARDRGMTVSRALAALGTCLERYTRAARDNATGLLTAIPLFDPRRTLVEVLIATFEDAHLKLEDVRRDWEVRDD</sequence>
<dbReference type="EMBL" id="ML977335">
    <property type="protein sequence ID" value="KAF2111280.1"/>
    <property type="molecule type" value="Genomic_DNA"/>
</dbReference>
<protein>
    <recommendedName>
        <fullName evidence="3">F-box domain-containing protein</fullName>
    </recommendedName>
</protein>
<dbReference type="Proteomes" id="UP000799770">
    <property type="component" value="Unassembled WGS sequence"/>
</dbReference>
<accession>A0A6A5YW24</accession>
<evidence type="ECO:0000313" key="1">
    <source>
        <dbReference type="EMBL" id="KAF2111280.1"/>
    </source>
</evidence>
<dbReference type="AlphaFoldDB" id="A0A6A5YW24"/>
<organism evidence="1 2">
    <name type="scientific">Lophiotrema nucula</name>
    <dbReference type="NCBI Taxonomy" id="690887"/>
    <lineage>
        <taxon>Eukaryota</taxon>
        <taxon>Fungi</taxon>
        <taxon>Dikarya</taxon>
        <taxon>Ascomycota</taxon>
        <taxon>Pezizomycotina</taxon>
        <taxon>Dothideomycetes</taxon>
        <taxon>Pleosporomycetidae</taxon>
        <taxon>Pleosporales</taxon>
        <taxon>Lophiotremataceae</taxon>
        <taxon>Lophiotrema</taxon>
    </lineage>
</organism>
<keyword evidence="2" id="KW-1185">Reference proteome</keyword>
<proteinExistence type="predicted"/>